<dbReference type="SMART" id="SM00245">
    <property type="entry name" value="TSPc"/>
    <property type="match status" value="1"/>
</dbReference>
<dbReference type="GO" id="GO:0008236">
    <property type="term" value="F:serine-type peptidase activity"/>
    <property type="evidence" value="ECO:0007669"/>
    <property type="project" value="InterPro"/>
</dbReference>
<reference evidence="3" key="1">
    <citation type="submission" date="2022-07" db="EMBL/GenBank/DDBJ databases">
        <title>Parvularcula maris sp. nov., an algicidal bacterium isolated from seawater.</title>
        <authorList>
            <person name="Li F."/>
        </authorList>
    </citation>
    <scope>NUCLEOTIDE SEQUENCE</scope>
    <source>
        <strain evidence="3">BGMRC 0090</strain>
    </source>
</reference>
<gene>
    <name evidence="3" type="ORF">NOG11_12060</name>
</gene>
<accession>A0A9X2RL14</accession>
<dbReference type="InterPro" id="IPR005151">
    <property type="entry name" value="Tail-specific_protease"/>
</dbReference>
<proteinExistence type="predicted"/>
<evidence type="ECO:0000259" key="2">
    <source>
        <dbReference type="SMART" id="SM00245"/>
    </source>
</evidence>
<feature type="region of interest" description="Disordered" evidence="1">
    <location>
        <begin position="183"/>
        <end position="264"/>
    </location>
</feature>
<name>A0A9X2RL14_9PROT</name>
<protein>
    <submittedName>
        <fullName evidence="3">S41 family peptidase</fullName>
    </submittedName>
</protein>
<dbReference type="Gene3D" id="3.90.226.10">
    <property type="entry name" value="2-enoyl-CoA Hydratase, Chain A, domain 1"/>
    <property type="match status" value="1"/>
</dbReference>
<organism evidence="3 4">
    <name type="scientific">Parvularcula maris</name>
    <dbReference type="NCBI Taxonomy" id="2965077"/>
    <lineage>
        <taxon>Bacteria</taxon>
        <taxon>Pseudomonadati</taxon>
        <taxon>Pseudomonadota</taxon>
        <taxon>Alphaproteobacteria</taxon>
        <taxon>Parvularculales</taxon>
        <taxon>Parvularculaceae</taxon>
        <taxon>Parvularcula</taxon>
    </lineage>
</organism>
<dbReference type="RefSeq" id="WP_256620017.1">
    <property type="nucleotide sequence ID" value="NZ_JANIBC010000012.1"/>
</dbReference>
<evidence type="ECO:0000313" key="4">
    <source>
        <dbReference type="Proteomes" id="UP001142610"/>
    </source>
</evidence>
<feature type="domain" description="Tail specific protease" evidence="2">
    <location>
        <begin position="35"/>
        <end position="214"/>
    </location>
</feature>
<dbReference type="SUPFAM" id="SSF52096">
    <property type="entry name" value="ClpP/crotonase"/>
    <property type="match status" value="1"/>
</dbReference>
<evidence type="ECO:0000256" key="1">
    <source>
        <dbReference type="SAM" id="MobiDB-lite"/>
    </source>
</evidence>
<dbReference type="Proteomes" id="UP001142610">
    <property type="component" value="Unassembled WGS sequence"/>
</dbReference>
<sequence>MTGLLNDVHVTVRDTEEGRFARSGGRSIGTGPFDTEVFSLPLIEQRYAVGGLELLASGPMRLGELPGNIGYLHIESFRYPTTTEAALGRIAGAMKGRSAVIVDVRQNGGGADQVARLLAGLFADKSRVVMTAQERGLGEITLGDPVPWRIERAEDALTQPVFLLTNDRTISAAENFALMMRAFPPGHHHRPDHSRSPGGHLPRGRGQRLGVRCADQYPSRRARPLMGGSRRDTEHLGREQRRGDCRRAGRSLGPSTAHRVGHGG</sequence>
<dbReference type="EMBL" id="JANIBC010000012">
    <property type="protein sequence ID" value="MCQ8186122.1"/>
    <property type="molecule type" value="Genomic_DNA"/>
</dbReference>
<keyword evidence="4" id="KW-1185">Reference proteome</keyword>
<dbReference type="Pfam" id="PF03572">
    <property type="entry name" value="Peptidase_S41"/>
    <property type="match status" value="1"/>
</dbReference>
<comment type="caution">
    <text evidence="3">The sequence shown here is derived from an EMBL/GenBank/DDBJ whole genome shotgun (WGS) entry which is preliminary data.</text>
</comment>
<dbReference type="AlphaFoldDB" id="A0A9X2RL14"/>
<dbReference type="CDD" id="cd06567">
    <property type="entry name" value="Peptidase_S41"/>
    <property type="match status" value="1"/>
</dbReference>
<dbReference type="GO" id="GO:0006508">
    <property type="term" value="P:proteolysis"/>
    <property type="evidence" value="ECO:0007669"/>
    <property type="project" value="InterPro"/>
</dbReference>
<feature type="compositionally biased region" description="Basic and acidic residues" evidence="1">
    <location>
        <begin position="229"/>
        <end position="247"/>
    </location>
</feature>
<dbReference type="InterPro" id="IPR029045">
    <property type="entry name" value="ClpP/crotonase-like_dom_sf"/>
</dbReference>
<evidence type="ECO:0000313" key="3">
    <source>
        <dbReference type="EMBL" id="MCQ8186122.1"/>
    </source>
</evidence>